<dbReference type="InParanoid" id="K2RUA8"/>
<protein>
    <submittedName>
        <fullName evidence="1">Uncharacterized protein</fullName>
    </submittedName>
</protein>
<gene>
    <name evidence="1" type="ORF">MPH_04389</name>
</gene>
<evidence type="ECO:0000313" key="1">
    <source>
        <dbReference type="EMBL" id="EKG18388.1"/>
    </source>
</evidence>
<dbReference type="HOGENOM" id="CLU_1713612_0_0_1"/>
<reference evidence="1 2" key="1">
    <citation type="journal article" date="2012" name="BMC Genomics">
        <title>Tools to kill: Genome of one of the most destructive plant pathogenic fungi Macrophomina phaseolina.</title>
        <authorList>
            <person name="Islam M.S."/>
            <person name="Haque M.S."/>
            <person name="Islam M.M."/>
            <person name="Emdad E.M."/>
            <person name="Halim A."/>
            <person name="Hossen Q.M.M."/>
            <person name="Hossain M.Z."/>
            <person name="Ahmed B."/>
            <person name="Rahim S."/>
            <person name="Rahman M.S."/>
            <person name="Alam M.M."/>
            <person name="Hou S."/>
            <person name="Wan X."/>
            <person name="Saito J.A."/>
            <person name="Alam M."/>
        </authorList>
    </citation>
    <scope>NUCLEOTIDE SEQUENCE [LARGE SCALE GENOMIC DNA]</scope>
    <source>
        <strain evidence="1 2">MS6</strain>
    </source>
</reference>
<comment type="caution">
    <text evidence="1">The sequence shown here is derived from an EMBL/GenBank/DDBJ whole genome shotgun (WGS) entry which is preliminary data.</text>
</comment>
<dbReference type="Proteomes" id="UP000007129">
    <property type="component" value="Unassembled WGS sequence"/>
</dbReference>
<sequence length="153" mass="17362">MGFWSFQIVPSGPEYGESVVLLRANSYSVRPPEKGTLNTYQEIEKRALFQARRLRTRRGFRLSDHICLVFADVQGNAKHLAPPRARLCRNGPCGGTRGSTVRRVFYQLWPLSPKPRIFPHVARADVLKALRPLCRLSLPFPFFLSTGFFAAES</sequence>
<dbReference type="VEuPathDB" id="FungiDB:MPH_04389"/>
<accession>K2RUA8</accession>
<dbReference type="AlphaFoldDB" id="K2RUA8"/>
<name>K2RUA8_MACPH</name>
<organism evidence="1 2">
    <name type="scientific">Macrophomina phaseolina (strain MS6)</name>
    <name type="common">Charcoal rot fungus</name>
    <dbReference type="NCBI Taxonomy" id="1126212"/>
    <lineage>
        <taxon>Eukaryota</taxon>
        <taxon>Fungi</taxon>
        <taxon>Dikarya</taxon>
        <taxon>Ascomycota</taxon>
        <taxon>Pezizomycotina</taxon>
        <taxon>Dothideomycetes</taxon>
        <taxon>Dothideomycetes incertae sedis</taxon>
        <taxon>Botryosphaeriales</taxon>
        <taxon>Botryosphaeriaceae</taxon>
        <taxon>Macrophomina</taxon>
    </lineage>
</organism>
<evidence type="ECO:0000313" key="2">
    <source>
        <dbReference type="Proteomes" id="UP000007129"/>
    </source>
</evidence>
<dbReference type="EMBL" id="AHHD01000208">
    <property type="protein sequence ID" value="EKG18388.1"/>
    <property type="molecule type" value="Genomic_DNA"/>
</dbReference>
<proteinExistence type="predicted"/>